<dbReference type="InterPro" id="IPR009057">
    <property type="entry name" value="Homeodomain-like_sf"/>
</dbReference>
<evidence type="ECO:0000256" key="6">
    <source>
        <dbReference type="SAM" id="MobiDB-lite"/>
    </source>
</evidence>
<dbReference type="InterPro" id="IPR025246">
    <property type="entry name" value="IS30-like_HTH"/>
</dbReference>
<dbReference type="GO" id="GO:0003677">
    <property type="term" value="F:DNA binding"/>
    <property type="evidence" value="ECO:0007669"/>
    <property type="project" value="UniProtKB-KW"/>
</dbReference>
<evidence type="ECO:0000313" key="9">
    <source>
        <dbReference type="Proteomes" id="UP000523000"/>
    </source>
</evidence>
<feature type="region of interest" description="Disordered" evidence="6">
    <location>
        <begin position="1"/>
        <end position="35"/>
    </location>
</feature>
<keyword evidence="9" id="KW-1185">Reference proteome</keyword>
<dbReference type="SUPFAM" id="SSF53098">
    <property type="entry name" value="Ribonuclease H-like"/>
    <property type="match status" value="1"/>
</dbReference>
<evidence type="ECO:0000313" key="8">
    <source>
        <dbReference type="EMBL" id="MBB2995758.1"/>
    </source>
</evidence>
<dbReference type="GO" id="GO:0006313">
    <property type="term" value="P:DNA transposition"/>
    <property type="evidence" value="ECO:0007669"/>
    <property type="project" value="InterPro"/>
</dbReference>
<accession>A0A839QHB6</accession>
<dbReference type="InterPro" id="IPR001584">
    <property type="entry name" value="Integrase_cat-core"/>
</dbReference>
<keyword evidence="4" id="KW-0238">DNA-binding</keyword>
<dbReference type="InterPro" id="IPR012337">
    <property type="entry name" value="RNaseH-like_sf"/>
</dbReference>
<dbReference type="SUPFAM" id="SSF46689">
    <property type="entry name" value="Homeodomain-like"/>
    <property type="match status" value="1"/>
</dbReference>
<comment type="function">
    <text evidence="1">Required for the transposition of the insertion element.</text>
</comment>
<dbReference type="InterPro" id="IPR051917">
    <property type="entry name" value="Transposase-Integrase"/>
</dbReference>
<dbReference type="EMBL" id="JACHVS010000001">
    <property type="protein sequence ID" value="MBB2995758.1"/>
    <property type="molecule type" value="Genomic_DNA"/>
</dbReference>
<dbReference type="GO" id="GO:0015074">
    <property type="term" value="P:DNA integration"/>
    <property type="evidence" value="ECO:0007669"/>
    <property type="project" value="InterPro"/>
</dbReference>
<organism evidence="8 9">
    <name type="scientific">Paeniglutamicibacter cryotolerans</name>
    <dbReference type="NCBI Taxonomy" id="670079"/>
    <lineage>
        <taxon>Bacteria</taxon>
        <taxon>Bacillati</taxon>
        <taxon>Actinomycetota</taxon>
        <taxon>Actinomycetes</taxon>
        <taxon>Micrococcales</taxon>
        <taxon>Micrococcaceae</taxon>
        <taxon>Paeniglutamicibacter</taxon>
    </lineage>
</organism>
<evidence type="ECO:0000256" key="3">
    <source>
        <dbReference type="ARBA" id="ARBA00022578"/>
    </source>
</evidence>
<evidence type="ECO:0000259" key="7">
    <source>
        <dbReference type="PROSITE" id="PS50994"/>
    </source>
</evidence>
<keyword evidence="3" id="KW-0815">Transposition</keyword>
<dbReference type="GO" id="GO:0004803">
    <property type="term" value="F:transposase activity"/>
    <property type="evidence" value="ECO:0007669"/>
    <property type="project" value="InterPro"/>
</dbReference>
<dbReference type="InterPro" id="IPR053392">
    <property type="entry name" value="Transposase_IS30-like"/>
</dbReference>
<reference evidence="8 9" key="1">
    <citation type="submission" date="2020-08" db="EMBL/GenBank/DDBJ databases">
        <title>Sequencing the genomes of 1000 actinobacteria strains.</title>
        <authorList>
            <person name="Klenk H.-P."/>
        </authorList>
    </citation>
    <scope>NUCLEOTIDE SEQUENCE [LARGE SCALE GENOMIC DNA]</scope>
    <source>
        <strain evidence="8 9">DSM 22826</strain>
    </source>
</reference>
<dbReference type="Pfam" id="PF00665">
    <property type="entry name" value="rve"/>
    <property type="match status" value="1"/>
</dbReference>
<dbReference type="PANTHER" id="PTHR10948:SF23">
    <property type="entry name" value="TRANSPOSASE INSI FOR INSERTION SEQUENCE ELEMENT IS30A-RELATED"/>
    <property type="match status" value="1"/>
</dbReference>
<evidence type="ECO:0000256" key="1">
    <source>
        <dbReference type="ARBA" id="ARBA00002190"/>
    </source>
</evidence>
<keyword evidence="5" id="KW-0233">DNA recombination</keyword>
<feature type="compositionally biased region" description="Polar residues" evidence="6">
    <location>
        <begin position="1"/>
        <end position="20"/>
    </location>
</feature>
<comment type="similarity">
    <text evidence="2">Belongs to the transposase IS30 family.</text>
</comment>
<sequence length="620" mass="69055">MNTAPSPSNNASLRGKTASTPPAPAKRPNRHHTPQDKTAFFEALDRLGTIAAAARELGFNRATCTMWSRTTAQPPGQEYTPAQREEFFVLHDRLNNVANAARQLGINVQTAFNWAYSIKAVTRRPQRALSAREQELKPLREGFLTALARVGSVTVAAREVGVEPSQGASWARAAGIRNIPRLSGQRDQYLALRREGMPQKTAVAATGAKRKNAARWEQALMPVIDRLDTPNLSSDAYKQEVTTLVCETPALETCLPVLGVRVPDSPASLDPGNLEPALIPEIPLEVLEATNSTRYLSLPERETIRDMLQAGASQRAIARELGRSPSSIGREIKRNSHPVLGYRPYTAQRTSTAQRQRPKPSKLAAPGELRDYVLAKLRKHWSPEQISNLLIKEFPDDPSMRVSHETIYQALYLQARGGLSLEVKSALRTGRTRRKKHKNPRERTERFRDPMVNISERPAEVEDRAVPGHWEGDLIIGAHSGSAIGTLVERTTRYVMLIHLPVDHTAASVRDGLIEAMLTLPEHLRGSLTWDQGSEMAKHLAFSVATDMDVYFCDPHSPWQRGSNENTNGLLRQYFPKSTDLGVYGLEDLEHVAQELNSRPRKTLDWDTPAERLRDLLVTT</sequence>
<name>A0A839QHB6_9MICC</name>
<evidence type="ECO:0000256" key="5">
    <source>
        <dbReference type="ARBA" id="ARBA00023172"/>
    </source>
</evidence>
<feature type="domain" description="Integrase catalytic" evidence="7">
    <location>
        <begin position="454"/>
        <end position="617"/>
    </location>
</feature>
<dbReference type="NCBIfam" id="NF033563">
    <property type="entry name" value="transpos_IS30"/>
    <property type="match status" value="1"/>
</dbReference>
<evidence type="ECO:0000256" key="4">
    <source>
        <dbReference type="ARBA" id="ARBA00023125"/>
    </source>
</evidence>
<dbReference type="AlphaFoldDB" id="A0A839QHB6"/>
<proteinExistence type="inferred from homology"/>
<dbReference type="PROSITE" id="PS50994">
    <property type="entry name" value="INTEGRASE"/>
    <property type="match status" value="1"/>
</dbReference>
<dbReference type="InterPro" id="IPR036397">
    <property type="entry name" value="RNaseH_sf"/>
</dbReference>
<dbReference type="PROSITE" id="PS01043">
    <property type="entry name" value="TRANSPOSASE_IS30"/>
    <property type="match status" value="1"/>
</dbReference>
<protein>
    <submittedName>
        <fullName evidence="8">IS30 family transposase</fullName>
    </submittedName>
</protein>
<dbReference type="Gene3D" id="1.10.10.60">
    <property type="entry name" value="Homeodomain-like"/>
    <property type="match status" value="1"/>
</dbReference>
<gene>
    <name evidence="8" type="ORF">E9229_001949</name>
</gene>
<dbReference type="PANTHER" id="PTHR10948">
    <property type="entry name" value="TRANSPOSASE"/>
    <property type="match status" value="1"/>
</dbReference>
<dbReference type="Pfam" id="PF13936">
    <property type="entry name" value="HTH_38"/>
    <property type="match status" value="1"/>
</dbReference>
<dbReference type="GO" id="GO:0005829">
    <property type="term" value="C:cytosol"/>
    <property type="evidence" value="ECO:0007669"/>
    <property type="project" value="TreeGrafter"/>
</dbReference>
<evidence type="ECO:0000256" key="2">
    <source>
        <dbReference type="ARBA" id="ARBA00006363"/>
    </source>
</evidence>
<dbReference type="InterPro" id="IPR001598">
    <property type="entry name" value="Transposase_IS30_CS"/>
</dbReference>
<comment type="caution">
    <text evidence="8">The sequence shown here is derived from an EMBL/GenBank/DDBJ whole genome shotgun (WGS) entry which is preliminary data.</text>
</comment>
<dbReference type="Proteomes" id="UP000523000">
    <property type="component" value="Unassembled WGS sequence"/>
</dbReference>
<dbReference type="Gene3D" id="3.30.420.10">
    <property type="entry name" value="Ribonuclease H-like superfamily/Ribonuclease H"/>
    <property type="match status" value="1"/>
</dbReference>